<dbReference type="OrthoDB" id="9792355at2"/>
<dbReference type="InterPro" id="IPR036291">
    <property type="entry name" value="NAD(P)-bd_dom_sf"/>
</dbReference>
<dbReference type="PRINTS" id="PR00080">
    <property type="entry name" value="SDRFAMILY"/>
</dbReference>
<comment type="similarity">
    <text evidence="1">Belongs to the short-chain dehydrogenases/reductases (SDR) family.</text>
</comment>
<keyword evidence="2" id="KW-0560">Oxidoreductase</keyword>
<dbReference type="EMBL" id="FUYP01000067">
    <property type="protein sequence ID" value="SKC05584.1"/>
    <property type="molecule type" value="Genomic_DNA"/>
</dbReference>
<dbReference type="Proteomes" id="UP000190044">
    <property type="component" value="Unassembled WGS sequence"/>
</dbReference>
<protein>
    <submittedName>
        <fullName evidence="3">NAD(P)-dependent dehydrogenase, short-chain alcohol dehydrogenase family</fullName>
    </submittedName>
</protein>
<dbReference type="PANTHER" id="PTHR24321">
    <property type="entry name" value="DEHYDROGENASES, SHORT CHAIN"/>
    <property type="match status" value="1"/>
</dbReference>
<evidence type="ECO:0000256" key="2">
    <source>
        <dbReference type="ARBA" id="ARBA00023002"/>
    </source>
</evidence>
<organism evidence="3 4">
    <name type="scientific">Sphingopyxis flava</name>
    <dbReference type="NCBI Taxonomy" id="1507287"/>
    <lineage>
        <taxon>Bacteria</taxon>
        <taxon>Pseudomonadati</taxon>
        <taxon>Pseudomonadota</taxon>
        <taxon>Alphaproteobacteria</taxon>
        <taxon>Sphingomonadales</taxon>
        <taxon>Sphingomonadaceae</taxon>
        <taxon>Sphingopyxis</taxon>
    </lineage>
</organism>
<dbReference type="FunFam" id="3.40.50.720:FF:000084">
    <property type="entry name" value="Short-chain dehydrogenase reductase"/>
    <property type="match status" value="1"/>
</dbReference>
<gene>
    <name evidence="3" type="ORF">SAMN06295937_10677</name>
</gene>
<proteinExistence type="inferred from homology"/>
<dbReference type="PANTHER" id="PTHR24321:SF8">
    <property type="entry name" value="ESTRADIOL 17-BETA-DEHYDROGENASE 8-RELATED"/>
    <property type="match status" value="1"/>
</dbReference>
<reference evidence="4" key="1">
    <citation type="submission" date="2017-02" db="EMBL/GenBank/DDBJ databases">
        <authorList>
            <person name="Varghese N."/>
            <person name="Submissions S."/>
        </authorList>
    </citation>
    <scope>NUCLEOTIDE SEQUENCE [LARGE SCALE GENOMIC DNA]</scope>
    <source>
        <strain evidence="4">R11H</strain>
    </source>
</reference>
<evidence type="ECO:0000313" key="4">
    <source>
        <dbReference type="Proteomes" id="UP000190044"/>
    </source>
</evidence>
<dbReference type="CDD" id="cd05233">
    <property type="entry name" value="SDR_c"/>
    <property type="match status" value="1"/>
</dbReference>
<dbReference type="Pfam" id="PF13561">
    <property type="entry name" value="adh_short_C2"/>
    <property type="match status" value="1"/>
</dbReference>
<dbReference type="GO" id="GO:0016491">
    <property type="term" value="F:oxidoreductase activity"/>
    <property type="evidence" value="ECO:0007669"/>
    <property type="project" value="UniProtKB-KW"/>
</dbReference>
<dbReference type="NCBIfam" id="NF005559">
    <property type="entry name" value="PRK07231.1"/>
    <property type="match status" value="1"/>
</dbReference>
<dbReference type="AlphaFoldDB" id="A0A1T5GAW7"/>
<dbReference type="RefSeq" id="WP_012248440.1">
    <property type="nucleotide sequence ID" value="NZ_FUYP01000067.1"/>
</dbReference>
<dbReference type="PROSITE" id="PS00061">
    <property type="entry name" value="ADH_SHORT"/>
    <property type="match status" value="1"/>
</dbReference>
<dbReference type="PRINTS" id="PR00081">
    <property type="entry name" value="GDHRDH"/>
</dbReference>
<evidence type="ECO:0000313" key="3">
    <source>
        <dbReference type="EMBL" id="SKC05584.1"/>
    </source>
</evidence>
<name>A0A1T5GAW7_9SPHN</name>
<dbReference type="InterPro" id="IPR020904">
    <property type="entry name" value="Sc_DH/Rdtase_CS"/>
</dbReference>
<keyword evidence="4" id="KW-1185">Reference proteome</keyword>
<dbReference type="Gene3D" id="3.40.50.720">
    <property type="entry name" value="NAD(P)-binding Rossmann-like Domain"/>
    <property type="match status" value="1"/>
</dbReference>
<accession>A0A1T5GAW7</accession>
<dbReference type="InterPro" id="IPR002347">
    <property type="entry name" value="SDR_fam"/>
</dbReference>
<evidence type="ECO:0000256" key="1">
    <source>
        <dbReference type="ARBA" id="ARBA00006484"/>
    </source>
</evidence>
<sequence>MTKRLENKVAFITGAAGGQGRAAAVVFAREGAKVAVVDVDEKGIEETARLVKETGGEAIAIRCDVSNEEQVKGAIQKTVDTFGKLTTLYNNAGIAHKNFMILAHELSVEEWEKIQNVNTKGMFLVVKYGIPELLKAGGGTIINTSSTAGLINSPGGPSYTASKGAIISFTRHLAATYAKKGIRANAIAPGYVITLMTKAMEDLLPEVDKVASEATPLGRGAQPEEIANVALFLASDESSFVTGAVIVADGGMTIV</sequence>
<dbReference type="SUPFAM" id="SSF51735">
    <property type="entry name" value="NAD(P)-binding Rossmann-fold domains"/>
    <property type="match status" value="1"/>
</dbReference>